<evidence type="ECO:0000259" key="12">
    <source>
        <dbReference type="PROSITE" id="PS50836"/>
    </source>
</evidence>
<dbReference type="Pfam" id="PF03712">
    <property type="entry name" value="Cu2_monoox_C"/>
    <property type="match status" value="1"/>
</dbReference>
<dbReference type="Ensembl" id="ENSENLT00000009631.1">
    <property type="protein sequence ID" value="ENSENLP00000009187.1"/>
    <property type="gene ID" value="ENSENLG00000004452.1"/>
</dbReference>
<dbReference type="Gene3D" id="2.60.120.230">
    <property type="match status" value="1"/>
</dbReference>
<evidence type="ECO:0000256" key="3">
    <source>
        <dbReference type="ARBA" id="ARBA00010676"/>
    </source>
</evidence>
<dbReference type="InterPro" id="IPR028460">
    <property type="entry name" value="Tbh/DBH"/>
</dbReference>
<keyword evidence="7" id="KW-0503">Monooxygenase</keyword>
<dbReference type="Gene3D" id="2.60.120.310">
    <property type="entry name" value="Copper type II, ascorbate-dependent monooxygenase, N-terminal domain"/>
    <property type="match status" value="1"/>
</dbReference>
<dbReference type="Pfam" id="PF01082">
    <property type="entry name" value="Cu2_monooxygen"/>
    <property type="match status" value="1"/>
</dbReference>
<dbReference type="OMA" id="NEMCLVF"/>
<feature type="signal peptide" evidence="11">
    <location>
        <begin position="1"/>
        <end position="27"/>
    </location>
</feature>
<dbReference type="GO" id="GO:0042421">
    <property type="term" value="P:norepinephrine biosynthetic process"/>
    <property type="evidence" value="ECO:0007669"/>
    <property type="project" value="TreeGrafter"/>
</dbReference>
<dbReference type="InterPro" id="IPR000323">
    <property type="entry name" value="Cu2_ascorb_mOase_N"/>
</dbReference>
<accession>A0A665TQH7</accession>
<proteinExistence type="inferred from homology"/>
<keyword evidence="4 11" id="KW-0732">Signal</keyword>
<evidence type="ECO:0000256" key="10">
    <source>
        <dbReference type="ARBA" id="ARBA00023180"/>
    </source>
</evidence>
<keyword evidence="6" id="KW-0186">Copper</keyword>
<dbReference type="PANTHER" id="PTHR10157">
    <property type="entry name" value="DOPAMINE BETA HYDROXYLASE RELATED"/>
    <property type="match status" value="1"/>
</dbReference>
<dbReference type="PANTHER" id="PTHR10157:SF41">
    <property type="entry name" value="DBH-LIKE MONOOXYGENASE PROTEIN 2 HOMOLOG"/>
    <property type="match status" value="1"/>
</dbReference>
<dbReference type="AlphaFoldDB" id="A0A665TQH7"/>
<dbReference type="FunFam" id="2.60.40.1210:FF:000001">
    <property type="entry name" value="Monooxygenase, DBH-like 1, like"/>
    <property type="match status" value="1"/>
</dbReference>
<gene>
    <name evidence="13" type="primary">moxd1l</name>
</gene>
<keyword evidence="5" id="KW-0560">Oxidoreductase</keyword>
<dbReference type="Proteomes" id="UP000472264">
    <property type="component" value="Chromosome 24"/>
</dbReference>
<dbReference type="CDD" id="cd09631">
    <property type="entry name" value="DOMON_DOH"/>
    <property type="match status" value="1"/>
</dbReference>
<evidence type="ECO:0000256" key="2">
    <source>
        <dbReference type="ARBA" id="ARBA00004479"/>
    </source>
</evidence>
<dbReference type="Pfam" id="PF03351">
    <property type="entry name" value="DOMON"/>
    <property type="match status" value="1"/>
</dbReference>
<feature type="chain" id="PRO_5025494734" evidence="11">
    <location>
        <begin position="28"/>
        <end position="534"/>
    </location>
</feature>
<dbReference type="FunFam" id="2.60.120.230:FF:000001">
    <property type="entry name" value="Monooxygenase, DBH-like 1"/>
    <property type="match status" value="1"/>
</dbReference>
<keyword evidence="9" id="KW-1015">Disulfide bond</keyword>
<dbReference type="InParanoid" id="A0A665TQH7"/>
<organism evidence="13 14">
    <name type="scientific">Echeneis naucrates</name>
    <name type="common">Live sharksucker</name>
    <dbReference type="NCBI Taxonomy" id="173247"/>
    <lineage>
        <taxon>Eukaryota</taxon>
        <taxon>Metazoa</taxon>
        <taxon>Chordata</taxon>
        <taxon>Craniata</taxon>
        <taxon>Vertebrata</taxon>
        <taxon>Euteleostomi</taxon>
        <taxon>Actinopterygii</taxon>
        <taxon>Neopterygii</taxon>
        <taxon>Teleostei</taxon>
        <taxon>Neoteleostei</taxon>
        <taxon>Acanthomorphata</taxon>
        <taxon>Carangaria</taxon>
        <taxon>Carangiformes</taxon>
        <taxon>Echeneidae</taxon>
        <taxon>Echeneis</taxon>
    </lineage>
</organism>
<evidence type="ECO:0000313" key="14">
    <source>
        <dbReference type="Proteomes" id="UP000472264"/>
    </source>
</evidence>
<comment type="subcellular location">
    <subcellularLocation>
        <location evidence="2">Membrane</location>
        <topology evidence="2">Single-pass type I membrane protein</topology>
    </subcellularLocation>
</comment>
<evidence type="ECO:0000256" key="4">
    <source>
        <dbReference type="ARBA" id="ARBA00022729"/>
    </source>
</evidence>
<reference evidence="13" key="1">
    <citation type="submission" date="2021-04" db="EMBL/GenBank/DDBJ databases">
        <authorList>
            <consortium name="Wellcome Sanger Institute Data Sharing"/>
        </authorList>
    </citation>
    <scope>NUCLEOTIDE SEQUENCE [LARGE SCALE GENOMIC DNA]</scope>
</reference>
<reference evidence="13" key="2">
    <citation type="submission" date="2025-08" db="UniProtKB">
        <authorList>
            <consortium name="Ensembl"/>
        </authorList>
    </citation>
    <scope>IDENTIFICATION</scope>
</reference>
<dbReference type="InterPro" id="IPR024548">
    <property type="entry name" value="Cu2_monoox_C"/>
</dbReference>
<dbReference type="GO" id="GO:0005507">
    <property type="term" value="F:copper ion binding"/>
    <property type="evidence" value="ECO:0007669"/>
    <property type="project" value="InterPro"/>
</dbReference>
<dbReference type="PRINTS" id="PR00767">
    <property type="entry name" value="DBMONOXGNASE"/>
</dbReference>
<dbReference type="InterPro" id="IPR005018">
    <property type="entry name" value="DOMON_domain"/>
</dbReference>
<evidence type="ECO:0000256" key="9">
    <source>
        <dbReference type="ARBA" id="ARBA00023157"/>
    </source>
</evidence>
<dbReference type="GO" id="GO:0005615">
    <property type="term" value="C:extracellular space"/>
    <property type="evidence" value="ECO:0007669"/>
    <property type="project" value="TreeGrafter"/>
</dbReference>
<dbReference type="Gene3D" id="2.60.40.1210">
    <property type="entry name" value="Cellobiose dehydrogenase, cytochrome domain"/>
    <property type="match status" value="1"/>
</dbReference>
<evidence type="ECO:0000313" key="13">
    <source>
        <dbReference type="Ensembl" id="ENSENLP00000009187.1"/>
    </source>
</evidence>
<comment type="similarity">
    <text evidence="3">Belongs to the copper type II ascorbate-dependent monooxygenase family.</text>
</comment>
<evidence type="ECO:0000256" key="8">
    <source>
        <dbReference type="ARBA" id="ARBA00023136"/>
    </source>
</evidence>
<dbReference type="GO" id="GO:0004500">
    <property type="term" value="F:dopamine beta-monooxygenase activity"/>
    <property type="evidence" value="ECO:0007669"/>
    <property type="project" value="InterPro"/>
</dbReference>
<evidence type="ECO:0000256" key="7">
    <source>
        <dbReference type="ARBA" id="ARBA00023033"/>
    </source>
</evidence>
<keyword evidence="10" id="KW-0325">Glycoprotein</keyword>
<evidence type="ECO:0000256" key="6">
    <source>
        <dbReference type="ARBA" id="ARBA00023008"/>
    </source>
</evidence>
<name>A0A665TQH7_ECHNA</name>
<feature type="domain" description="DOMON" evidence="12">
    <location>
        <begin position="42"/>
        <end position="157"/>
    </location>
</feature>
<dbReference type="PROSITE" id="PS50836">
    <property type="entry name" value="DOMON"/>
    <property type="match status" value="1"/>
</dbReference>
<protein>
    <submittedName>
        <fullName evidence="13">Monooxygenase, DBH-like 1, like</fullName>
    </submittedName>
</protein>
<dbReference type="InterPro" id="IPR045266">
    <property type="entry name" value="DOH_DOMON"/>
</dbReference>
<sequence>GLTCLDIMRALPLFLCLFLARKKGVGASDPSMPFMVYLDRDHLVCLKWSFNNLQDNIVFKLVVNTTGWVGFGMSPNGGMKGSDIVVGGLGPSGSYFTDRYATGNSMPLMDEQQSYTLLSLTESDGQTIMKFKRSLQACDDKDFHITDRPIKLIYAYGTTDEIMYHQTRRGTMEVNLLNFMPRSSLPNRNYISATMNNITIPNLHTYYHCKVMKFPKLNTKHHIYQVEPVIENHGIVHHMILYSCPSYVTEAYDEKCFKGNTGDACFGVIAAWAIGGGVFELPENAGIPVGGEEKDLYYRLEIHYNNLNLEEGMTDSSGLRLHYTNQLRQHDVGILTTGVMPFKHVQYNIPPKAPEFHTYGMCNTSLFSQVYSSLLAYPVPDLQLFAVLLHTHLAGRKVRVGHYRNGQQIDFLSLNENYNFELQQIVNSGTIKTIKQGDEISVECTYNTLDRTGMGLATTDEMCLAFLFYYPAIKITSCISHPNIALTNSGQQQDPMYEFRLYYIAYIQEVNEYQNLLNRALHFQMIIDENVSNY</sequence>
<evidence type="ECO:0000256" key="11">
    <source>
        <dbReference type="SAM" id="SignalP"/>
    </source>
</evidence>
<dbReference type="InterPro" id="IPR008977">
    <property type="entry name" value="PHM/PNGase_F_dom_sf"/>
</dbReference>
<reference evidence="13" key="3">
    <citation type="submission" date="2025-09" db="UniProtKB">
        <authorList>
            <consortium name="Ensembl"/>
        </authorList>
    </citation>
    <scope>IDENTIFICATION</scope>
</reference>
<keyword evidence="14" id="KW-1185">Reference proteome</keyword>
<dbReference type="GO" id="GO:0006589">
    <property type="term" value="P:octopamine biosynthetic process"/>
    <property type="evidence" value="ECO:0007669"/>
    <property type="project" value="TreeGrafter"/>
</dbReference>
<dbReference type="InterPro" id="IPR000945">
    <property type="entry name" value="DBH-like"/>
</dbReference>
<dbReference type="GO" id="GO:0042420">
    <property type="term" value="P:dopamine catabolic process"/>
    <property type="evidence" value="ECO:0007669"/>
    <property type="project" value="TreeGrafter"/>
</dbReference>
<dbReference type="InterPro" id="IPR036939">
    <property type="entry name" value="Cu2_ascorb_mOase_N_sf"/>
</dbReference>
<dbReference type="GO" id="GO:0030667">
    <property type="term" value="C:secretory granule membrane"/>
    <property type="evidence" value="ECO:0007669"/>
    <property type="project" value="TreeGrafter"/>
</dbReference>
<dbReference type="SUPFAM" id="SSF49344">
    <property type="entry name" value="CBD9-like"/>
    <property type="match status" value="1"/>
</dbReference>
<evidence type="ECO:0000256" key="5">
    <source>
        <dbReference type="ARBA" id="ARBA00023002"/>
    </source>
</evidence>
<dbReference type="SMART" id="SM00664">
    <property type="entry name" value="DoH"/>
    <property type="match status" value="1"/>
</dbReference>
<dbReference type="InterPro" id="IPR014784">
    <property type="entry name" value="Cu2_ascorb_mOase-like_C"/>
</dbReference>
<evidence type="ECO:0000256" key="1">
    <source>
        <dbReference type="ARBA" id="ARBA00001973"/>
    </source>
</evidence>
<keyword evidence="8" id="KW-0472">Membrane</keyword>
<dbReference type="SUPFAM" id="SSF49742">
    <property type="entry name" value="PHM/PNGase F"/>
    <property type="match status" value="2"/>
</dbReference>
<comment type="cofactor">
    <cofactor evidence="1">
        <name>Cu(2+)</name>
        <dbReference type="ChEBI" id="CHEBI:29036"/>
    </cofactor>
</comment>